<keyword evidence="2" id="KW-1185">Reference proteome</keyword>
<sequence length="96" mass="11156">MNLQKTKTTKKKRKTCTTAVDNGHHQYTCVSFLSTFGCSVNENKEEKKHKIGFLHTIHNVLNGQDGQCFHHQEKKQNKTKRNKINWMNMNGVLVQN</sequence>
<dbReference type="Proteomes" id="UP000790347">
    <property type="component" value="Unassembled WGS sequence"/>
</dbReference>
<reference evidence="1" key="2">
    <citation type="journal article" date="2022" name="Res Sq">
        <title>Comparative Genomics Reveals Insights into the Divergent Evolution of Astigmatic Mites and Household Pest Adaptations.</title>
        <authorList>
            <person name="Xiong Q."/>
            <person name="Wan A.T.-Y."/>
            <person name="Liu X.-Y."/>
            <person name="Fung C.S.-H."/>
            <person name="Xiao X."/>
            <person name="Malainual N."/>
            <person name="Hou J."/>
            <person name="Wang L."/>
            <person name="Wang M."/>
            <person name="Yang K."/>
            <person name="Cui Y."/>
            <person name="Leung E."/>
            <person name="Nong W."/>
            <person name="Shin S.-K."/>
            <person name="Au S."/>
            <person name="Jeong K.Y."/>
            <person name="Chew F.T."/>
            <person name="Hui J."/>
            <person name="Leung T.F."/>
            <person name="Tungtrongchitr A."/>
            <person name="Zhong N."/>
            <person name="Liu Z."/>
            <person name="Tsui S."/>
        </authorList>
    </citation>
    <scope>NUCLEOTIDE SEQUENCE</scope>
    <source>
        <strain evidence="1">Derf</strain>
        <tissue evidence="1">Whole organism</tissue>
    </source>
</reference>
<gene>
    <name evidence="1" type="ORF">DERF_008645</name>
</gene>
<feature type="non-terminal residue" evidence="1">
    <location>
        <position position="1"/>
    </location>
</feature>
<reference evidence="1" key="1">
    <citation type="submission" date="2013-05" db="EMBL/GenBank/DDBJ databases">
        <authorList>
            <person name="Yim A.K.Y."/>
            <person name="Chan T.F."/>
            <person name="Ji K.M."/>
            <person name="Liu X.Y."/>
            <person name="Zhou J.W."/>
            <person name="Li R.Q."/>
            <person name="Yang K.Y."/>
            <person name="Li J."/>
            <person name="Li M."/>
            <person name="Law P.T.W."/>
            <person name="Wu Y.L."/>
            <person name="Cai Z.L."/>
            <person name="Qin H."/>
            <person name="Bao Y."/>
            <person name="Leung R.K.K."/>
            <person name="Ng P.K.S."/>
            <person name="Zou J."/>
            <person name="Zhong X.J."/>
            <person name="Ran P.X."/>
            <person name="Zhong N.S."/>
            <person name="Liu Z.G."/>
            <person name="Tsui S.K.W."/>
        </authorList>
    </citation>
    <scope>NUCLEOTIDE SEQUENCE</scope>
    <source>
        <strain evidence="1">Derf</strain>
        <tissue evidence="1">Whole organism</tissue>
    </source>
</reference>
<evidence type="ECO:0000313" key="1">
    <source>
        <dbReference type="EMBL" id="KAH9518042.1"/>
    </source>
</evidence>
<comment type="caution">
    <text evidence="1">The sequence shown here is derived from an EMBL/GenBank/DDBJ whole genome shotgun (WGS) entry which is preliminary data.</text>
</comment>
<evidence type="ECO:0000313" key="2">
    <source>
        <dbReference type="Proteomes" id="UP000790347"/>
    </source>
</evidence>
<accession>A0A922I3N9</accession>
<dbReference type="EMBL" id="ASGP02000003">
    <property type="protein sequence ID" value="KAH9518042.1"/>
    <property type="molecule type" value="Genomic_DNA"/>
</dbReference>
<dbReference type="AlphaFoldDB" id="A0A922I3N9"/>
<protein>
    <submittedName>
        <fullName evidence="1">Uncharacterized protein</fullName>
    </submittedName>
</protein>
<name>A0A922I3N9_DERFA</name>
<proteinExistence type="predicted"/>
<organism evidence="1 2">
    <name type="scientific">Dermatophagoides farinae</name>
    <name type="common">American house dust mite</name>
    <dbReference type="NCBI Taxonomy" id="6954"/>
    <lineage>
        <taxon>Eukaryota</taxon>
        <taxon>Metazoa</taxon>
        <taxon>Ecdysozoa</taxon>
        <taxon>Arthropoda</taxon>
        <taxon>Chelicerata</taxon>
        <taxon>Arachnida</taxon>
        <taxon>Acari</taxon>
        <taxon>Acariformes</taxon>
        <taxon>Sarcoptiformes</taxon>
        <taxon>Astigmata</taxon>
        <taxon>Psoroptidia</taxon>
        <taxon>Analgoidea</taxon>
        <taxon>Pyroglyphidae</taxon>
        <taxon>Dermatophagoidinae</taxon>
        <taxon>Dermatophagoides</taxon>
    </lineage>
</organism>